<reference evidence="3" key="1">
    <citation type="submission" date="2016-10" db="EMBL/GenBank/DDBJ databases">
        <authorList>
            <person name="Varghese N."/>
            <person name="Submissions S."/>
        </authorList>
    </citation>
    <scope>NUCLEOTIDE SEQUENCE [LARGE SCALE GENOMIC DNA]</scope>
    <source>
        <strain evidence="3">UNC267MFSha1.1M11</strain>
    </source>
</reference>
<dbReference type="SUPFAM" id="SSF55729">
    <property type="entry name" value="Acyl-CoA N-acyltransferases (Nat)"/>
    <property type="match status" value="1"/>
</dbReference>
<dbReference type="CDD" id="cd04301">
    <property type="entry name" value="NAT_SF"/>
    <property type="match status" value="1"/>
</dbReference>
<sequence>MTSVGDRVSLRYRLPDGLTDVVGELAALSPLISVRTKSGEMVHIAPADVVSMRELSHVTVRNSEIRELEHAAALAWPGTEQHWCDGWLLRAGPGIGEGHTSRANSAVPLLFEANLHALPTIVDWYARRGLPAWLALPERLLPVKTPGTKPTRVLVRDITPDITPEDVPGDGTLRPSPDAEWLRIYERAVPVEVLTAVGTGEEAGEVTFATVEGAAVGRAAVTTAPGGTRWAGLSAVRVTEDSRRRGHARAVCSALLGWAATRGATRAYVQVLADNSPAATLYHSMGFRLHHTLRYLRAESLLPHA</sequence>
<name>A0A1G4WH09_9MYCO</name>
<keyword evidence="2" id="KW-0808">Transferase</keyword>
<dbReference type="InterPro" id="IPR016181">
    <property type="entry name" value="Acyl_CoA_acyltransferase"/>
</dbReference>
<dbReference type="RefSeq" id="WP_090358899.1">
    <property type="nucleotide sequence ID" value="NZ_FMUB01000006.1"/>
</dbReference>
<dbReference type="InterPro" id="IPR056934">
    <property type="entry name" value="SH3_Rv0428c"/>
</dbReference>
<dbReference type="EMBL" id="FMUB01000006">
    <property type="protein sequence ID" value="SCX22801.1"/>
    <property type="molecule type" value="Genomic_DNA"/>
</dbReference>
<dbReference type="PANTHER" id="PTHR43072">
    <property type="entry name" value="N-ACETYLTRANSFERASE"/>
    <property type="match status" value="1"/>
</dbReference>
<dbReference type="AlphaFoldDB" id="A0A1G4WH09"/>
<gene>
    <name evidence="2" type="ORF">SAMN02799620_03390</name>
</gene>
<accession>A0A1G4WH09</accession>
<dbReference type="PROSITE" id="PS51186">
    <property type="entry name" value="GNAT"/>
    <property type="match status" value="1"/>
</dbReference>
<dbReference type="GO" id="GO:0016747">
    <property type="term" value="F:acyltransferase activity, transferring groups other than amino-acyl groups"/>
    <property type="evidence" value="ECO:0007669"/>
    <property type="project" value="InterPro"/>
</dbReference>
<feature type="domain" description="N-acetyltransferase" evidence="1">
    <location>
        <begin position="153"/>
        <end position="305"/>
    </location>
</feature>
<dbReference type="Gene3D" id="3.40.630.30">
    <property type="match status" value="1"/>
</dbReference>
<evidence type="ECO:0000259" key="1">
    <source>
        <dbReference type="PROSITE" id="PS51186"/>
    </source>
</evidence>
<dbReference type="InterPro" id="IPR000182">
    <property type="entry name" value="GNAT_dom"/>
</dbReference>
<dbReference type="Pfam" id="PF24553">
    <property type="entry name" value="Rv0428c_C"/>
    <property type="match status" value="1"/>
</dbReference>
<dbReference type="STRING" id="1502745.SAMN02799620_03390"/>
<dbReference type="InterPro" id="IPR056935">
    <property type="entry name" value="Rv0428c-like_C"/>
</dbReference>
<dbReference type="Pfam" id="PF24551">
    <property type="entry name" value="SH3_Rv0428c"/>
    <property type="match status" value="1"/>
</dbReference>
<organism evidence="2 3">
    <name type="scientific">Mycolicibacterium fluoranthenivorans</name>
    <dbReference type="NCBI Taxonomy" id="258505"/>
    <lineage>
        <taxon>Bacteria</taxon>
        <taxon>Bacillati</taxon>
        <taxon>Actinomycetota</taxon>
        <taxon>Actinomycetes</taxon>
        <taxon>Mycobacteriales</taxon>
        <taxon>Mycobacteriaceae</taxon>
        <taxon>Mycolicibacterium</taxon>
    </lineage>
</organism>
<evidence type="ECO:0000313" key="3">
    <source>
        <dbReference type="Proteomes" id="UP000199707"/>
    </source>
</evidence>
<protein>
    <submittedName>
        <fullName evidence="2">Acetyltransferase (GNAT) family protein</fullName>
    </submittedName>
</protein>
<proteinExistence type="predicted"/>
<evidence type="ECO:0000313" key="2">
    <source>
        <dbReference type="EMBL" id="SCX22801.1"/>
    </source>
</evidence>
<dbReference type="Proteomes" id="UP000199707">
    <property type="component" value="Unassembled WGS sequence"/>
</dbReference>